<keyword evidence="3" id="KW-1185">Reference proteome</keyword>
<feature type="compositionally biased region" description="Basic and acidic residues" evidence="1">
    <location>
        <begin position="1"/>
        <end position="15"/>
    </location>
</feature>
<sequence>MVKVKQDGFAEDRRFAGSRPHVAPPEGAAGVPAWLLVRAATLLTPARAAAAVSKLGPRAALDAVAEEISQDAAEEIADGVGGLSDTQLWSLVRALEPGARALARFDAAERRGARGGRGRGSG</sequence>
<accession>A0A1T3NKS6</accession>
<comment type="caution">
    <text evidence="2">The sequence shown here is derived from an EMBL/GenBank/DDBJ whole genome shotgun (WGS) entry which is preliminary data.</text>
</comment>
<proteinExistence type="predicted"/>
<evidence type="ECO:0000313" key="2">
    <source>
        <dbReference type="EMBL" id="OPC77473.1"/>
    </source>
</evidence>
<reference evidence="2 3" key="1">
    <citation type="submission" date="2017-03" db="EMBL/GenBank/DDBJ databases">
        <title>Draft genome sequence of Streptomyces scabrisporus NF3, endophyte isolated from Amphipterygium adstringens.</title>
        <authorList>
            <person name="Vazquez M."/>
            <person name="Ceapa C.D."/>
            <person name="Rodriguez Luna D."/>
            <person name="Sanchez Esquivel S."/>
        </authorList>
    </citation>
    <scope>NUCLEOTIDE SEQUENCE [LARGE SCALE GENOMIC DNA]</scope>
    <source>
        <strain evidence="2 3">NF3</strain>
    </source>
</reference>
<dbReference type="STRING" id="159449.B4N89_44020"/>
<dbReference type="RefSeq" id="WP_078982227.1">
    <property type="nucleotide sequence ID" value="NZ_MWQN01000004.1"/>
</dbReference>
<dbReference type="Proteomes" id="UP000190037">
    <property type="component" value="Unassembled WGS sequence"/>
</dbReference>
<feature type="region of interest" description="Disordered" evidence="1">
    <location>
        <begin position="1"/>
        <end position="26"/>
    </location>
</feature>
<dbReference type="EMBL" id="MWQN01000004">
    <property type="protein sequence ID" value="OPC77473.1"/>
    <property type="molecule type" value="Genomic_DNA"/>
</dbReference>
<protein>
    <submittedName>
        <fullName evidence="2">Uncharacterized protein</fullName>
    </submittedName>
</protein>
<evidence type="ECO:0000313" key="3">
    <source>
        <dbReference type="Proteomes" id="UP000190037"/>
    </source>
</evidence>
<name>A0A1T3NKS6_9ACTN</name>
<organism evidence="2 3">
    <name type="scientific">Embleya scabrispora</name>
    <dbReference type="NCBI Taxonomy" id="159449"/>
    <lineage>
        <taxon>Bacteria</taxon>
        <taxon>Bacillati</taxon>
        <taxon>Actinomycetota</taxon>
        <taxon>Actinomycetes</taxon>
        <taxon>Kitasatosporales</taxon>
        <taxon>Streptomycetaceae</taxon>
        <taxon>Embleya</taxon>
    </lineage>
</organism>
<dbReference type="AlphaFoldDB" id="A0A1T3NKS6"/>
<evidence type="ECO:0000256" key="1">
    <source>
        <dbReference type="SAM" id="MobiDB-lite"/>
    </source>
</evidence>
<gene>
    <name evidence="2" type="ORF">B4N89_44020</name>
</gene>